<gene>
    <name evidence="2" type="ORF">XAC3562_1760010</name>
</gene>
<accession>A0A0U5G5K1</accession>
<reference evidence="2 3" key="1">
    <citation type="submission" date="2014-09" db="EMBL/GenBank/DDBJ databases">
        <authorList>
            <person name="Regsiter A."/>
        </authorList>
    </citation>
    <scope>NUCLEOTIDE SEQUENCE [LARGE SCALE GENOMIC DNA]</scope>
</reference>
<dbReference type="AlphaFoldDB" id="A0A0U5G5K1"/>
<sequence>MDTRSDRQRGRHRTGQRQRSALSQSTAPAADVRGLPKPTPGRRRRPGLRDRYSRRSIASVPR</sequence>
<dbReference type="EMBL" id="CCXZ01000086">
    <property type="protein sequence ID" value="CEG15211.1"/>
    <property type="molecule type" value="Genomic_DNA"/>
</dbReference>
<evidence type="ECO:0000313" key="2">
    <source>
        <dbReference type="EMBL" id="CEG15211.1"/>
    </source>
</evidence>
<organism evidence="2 3">
    <name type="scientific">Xanthomonas citri pv. citri</name>
    <dbReference type="NCBI Taxonomy" id="611301"/>
    <lineage>
        <taxon>Bacteria</taxon>
        <taxon>Pseudomonadati</taxon>
        <taxon>Pseudomonadota</taxon>
        <taxon>Gammaproteobacteria</taxon>
        <taxon>Lysobacterales</taxon>
        <taxon>Lysobacteraceae</taxon>
        <taxon>Xanthomonas</taxon>
    </lineage>
</organism>
<evidence type="ECO:0000313" key="3">
    <source>
        <dbReference type="Proteomes" id="UP000052230"/>
    </source>
</evidence>
<proteinExistence type="predicted"/>
<protein>
    <submittedName>
        <fullName evidence="2">Uncharacterized protein</fullName>
    </submittedName>
</protein>
<keyword evidence="3" id="KW-1185">Reference proteome</keyword>
<evidence type="ECO:0000256" key="1">
    <source>
        <dbReference type="SAM" id="MobiDB-lite"/>
    </source>
</evidence>
<feature type="region of interest" description="Disordered" evidence="1">
    <location>
        <begin position="1"/>
        <end position="62"/>
    </location>
</feature>
<dbReference type="Proteomes" id="UP000052230">
    <property type="component" value="Unassembled WGS sequence"/>
</dbReference>
<name>A0A0U5G5K1_XANCI</name>
<comment type="caution">
    <text evidence="2">The sequence shown here is derived from an EMBL/GenBank/DDBJ whole genome shotgun (WGS) entry which is preliminary data.</text>
</comment>